<dbReference type="InterPro" id="IPR000742">
    <property type="entry name" value="EGF"/>
</dbReference>
<evidence type="ECO:0000256" key="4">
    <source>
        <dbReference type="ARBA" id="ARBA00022989"/>
    </source>
</evidence>
<gene>
    <name evidence="11" type="ORF">CU098_002359</name>
</gene>
<feature type="disulfide bond" evidence="6">
    <location>
        <begin position="85"/>
        <end position="94"/>
    </location>
</feature>
<evidence type="ECO:0000313" key="12">
    <source>
        <dbReference type="Proteomes" id="UP000253551"/>
    </source>
</evidence>
<dbReference type="STRING" id="4846.A0A367JFU1"/>
<comment type="caution">
    <text evidence="6">Lacks conserved residue(s) required for the propagation of feature annotation.</text>
</comment>
<evidence type="ECO:0000259" key="10">
    <source>
        <dbReference type="PROSITE" id="PS50893"/>
    </source>
</evidence>
<feature type="transmembrane region" description="Helical" evidence="7">
    <location>
        <begin position="284"/>
        <end position="308"/>
    </location>
</feature>
<keyword evidence="2" id="KW-0813">Transport</keyword>
<evidence type="ECO:0000256" key="8">
    <source>
        <dbReference type="SAM" id="SignalP"/>
    </source>
</evidence>
<feature type="signal peptide" evidence="8">
    <location>
        <begin position="1"/>
        <end position="20"/>
    </location>
</feature>
<keyword evidence="3 7" id="KW-0812">Transmembrane</keyword>
<accession>A0A367JFU1</accession>
<keyword evidence="4 7" id="KW-1133">Transmembrane helix</keyword>
<dbReference type="OrthoDB" id="66620at2759"/>
<dbReference type="Pfam" id="PF00005">
    <property type="entry name" value="ABC_tran"/>
    <property type="match status" value="1"/>
</dbReference>
<dbReference type="InterPro" id="IPR017871">
    <property type="entry name" value="ABC_transporter-like_CS"/>
</dbReference>
<dbReference type="PANTHER" id="PTHR48041">
    <property type="entry name" value="ABC TRANSPORTER G FAMILY MEMBER 28"/>
    <property type="match status" value="1"/>
</dbReference>
<dbReference type="InterPro" id="IPR003439">
    <property type="entry name" value="ABC_transporter-like_ATP-bd"/>
</dbReference>
<evidence type="ECO:0000256" key="1">
    <source>
        <dbReference type="ARBA" id="ARBA00004141"/>
    </source>
</evidence>
<keyword evidence="5 7" id="KW-0472">Membrane</keyword>
<keyword evidence="6" id="KW-0245">EGF-like domain</keyword>
<reference evidence="11 12" key="1">
    <citation type="journal article" date="2018" name="G3 (Bethesda)">
        <title>Phylogenetic and Phylogenomic Definition of Rhizopus Species.</title>
        <authorList>
            <person name="Gryganskyi A.P."/>
            <person name="Golan J."/>
            <person name="Dolatabadi S."/>
            <person name="Mondo S."/>
            <person name="Robb S."/>
            <person name="Idnurm A."/>
            <person name="Muszewska A."/>
            <person name="Steczkiewicz K."/>
            <person name="Masonjones S."/>
            <person name="Liao H.L."/>
            <person name="Gajdeczka M.T."/>
            <person name="Anike F."/>
            <person name="Vuek A."/>
            <person name="Anishchenko I.M."/>
            <person name="Voigt K."/>
            <person name="de Hoog G.S."/>
            <person name="Smith M.E."/>
            <person name="Heitman J."/>
            <person name="Vilgalys R."/>
            <person name="Stajich J.E."/>
        </authorList>
    </citation>
    <scope>NUCLEOTIDE SEQUENCE [LARGE SCALE GENOMIC DNA]</scope>
    <source>
        <strain evidence="11 12">LSU 92-RS-03</strain>
    </source>
</reference>
<comment type="caution">
    <text evidence="11">The sequence shown here is derived from an EMBL/GenBank/DDBJ whole genome shotgun (WGS) entry which is preliminary data.</text>
</comment>
<dbReference type="PANTHER" id="PTHR48041:SF2">
    <property type="entry name" value="ATP-DEPENDENT PERMEASE-RELATED"/>
    <property type="match status" value="1"/>
</dbReference>
<dbReference type="PROSITE" id="PS50893">
    <property type="entry name" value="ABC_TRANSPORTER_2"/>
    <property type="match status" value="1"/>
</dbReference>
<evidence type="ECO:0000256" key="7">
    <source>
        <dbReference type="SAM" id="Phobius"/>
    </source>
</evidence>
<evidence type="ECO:0000256" key="5">
    <source>
        <dbReference type="ARBA" id="ARBA00023136"/>
    </source>
</evidence>
<evidence type="ECO:0000256" key="6">
    <source>
        <dbReference type="PROSITE-ProRule" id="PRU00076"/>
    </source>
</evidence>
<evidence type="ECO:0000313" key="11">
    <source>
        <dbReference type="EMBL" id="RCH88756.1"/>
    </source>
</evidence>
<keyword evidence="6" id="KW-1015">Disulfide bond</keyword>
<name>A0A367JFU1_RHIST</name>
<dbReference type="PROSITE" id="PS00211">
    <property type="entry name" value="ABC_TRANSPORTER_1"/>
    <property type="match status" value="1"/>
</dbReference>
<dbReference type="Gene3D" id="2.10.25.10">
    <property type="entry name" value="Laminin"/>
    <property type="match status" value="1"/>
</dbReference>
<protein>
    <recommendedName>
        <fullName evidence="13">ABC transporter domain-containing protein</fullName>
    </recommendedName>
</protein>
<dbReference type="SUPFAM" id="SSF52540">
    <property type="entry name" value="P-loop containing nucleoside triphosphate hydrolases"/>
    <property type="match status" value="1"/>
</dbReference>
<feature type="domain" description="ABC transporter" evidence="10">
    <location>
        <begin position="337"/>
        <end position="567"/>
    </location>
</feature>
<feature type="disulfide bond" evidence="6">
    <location>
        <begin position="66"/>
        <end position="83"/>
    </location>
</feature>
<evidence type="ECO:0000256" key="2">
    <source>
        <dbReference type="ARBA" id="ARBA00022448"/>
    </source>
</evidence>
<proteinExistence type="predicted"/>
<dbReference type="GO" id="GO:0005524">
    <property type="term" value="F:ATP binding"/>
    <property type="evidence" value="ECO:0007669"/>
    <property type="project" value="InterPro"/>
</dbReference>
<dbReference type="AlphaFoldDB" id="A0A367JFU1"/>
<dbReference type="Gene3D" id="3.40.50.300">
    <property type="entry name" value="P-loop containing nucleotide triphosphate hydrolases"/>
    <property type="match status" value="1"/>
</dbReference>
<evidence type="ECO:0008006" key="13">
    <source>
        <dbReference type="Google" id="ProtNLM"/>
    </source>
</evidence>
<evidence type="ECO:0000256" key="3">
    <source>
        <dbReference type="ARBA" id="ARBA00022692"/>
    </source>
</evidence>
<feature type="non-terminal residue" evidence="11">
    <location>
        <position position="572"/>
    </location>
</feature>
<dbReference type="InterPro" id="IPR027417">
    <property type="entry name" value="P-loop_NTPase"/>
</dbReference>
<dbReference type="PROSITE" id="PS00022">
    <property type="entry name" value="EGF_1"/>
    <property type="match status" value="1"/>
</dbReference>
<organism evidence="11 12">
    <name type="scientific">Rhizopus stolonifer</name>
    <name type="common">Rhizopus nigricans</name>
    <dbReference type="NCBI Taxonomy" id="4846"/>
    <lineage>
        <taxon>Eukaryota</taxon>
        <taxon>Fungi</taxon>
        <taxon>Fungi incertae sedis</taxon>
        <taxon>Mucoromycota</taxon>
        <taxon>Mucoromycotina</taxon>
        <taxon>Mucoromycetes</taxon>
        <taxon>Mucorales</taxon>
        <taxon>Mucorineae</taxon>
        <taxon>Rhizopodaceae</taxon>
        <taxon>Rhizopus</taxon>
    </lineage>
</organism>
<dbReference type="GO" id="GO:0016887">
    <property type="term" value="F:ATP hydrolysis activity"/>
    <property type="evidence" value="ECO:0007669"/>
    <property type="project" value="InterPro"/>
</dbReference>
<dbReference type="EMBL" id="PJQM01003464">
    <property type="protein sequence ID" value="RCH88756.1"/>
    <property type="molecule type" value="Genomic_DNA"/>
</dbReference>
<keyword evidence="8" id="KW-0732">Signal</keyword>
<keyword evidence="12" id="KW-1185">Reference proteome</keyword>
<dbReference type="GO" id="GO:0042626">
    <property type="term" value="F:ATPase-coupled transmembrane transporter activity"/>
    <property type="evidence" value="ECO:0007669"/>
    <property type="project" value="TreeGrafter"/>
</dbReference>
<sequence length="572" mass="63377">MKKLWYLCFLSIVIAYQSLADKECPPCFNCLLPGFECLHFANCSEYDGKCQCPIGFTGDDCKQPSCGALSDGNKRPPRENNHCDCPEGWEGINCNVCQTDSVCDSLVPTGKNGSCYKNGITVFENYQMCNVTNRKILDQLKGQVPQVTFSCNKQRANCGFQFWIDEIESFYCHLSACTFDQKYGFDKNSTEYACQNIECRCIKDEILCGKDGSIDITDLLRDQIKGPASFDCTNTKCAFSEPAMDDLISSVFGDDSIFLGCRSGECLHYSMVPGFERPKKQTNWSMIISGISGVAGFLLIISAIVTYFSKRQEPKGILEIEDDEAGKLMSEHTPTSFIFEDIAYKINGHPIIQDVSGMIQPGNVMAIMGPSGAGKTTLLDILAKRTKSGESSGNIYLNGQKVCTKHYKKLIGYVDQEEVMIPNLTVYETILYSALLRLPRSMSDVAKKFRVMEVMQGLGIDTIKDAEIGQQDARSISGGEKRRVAIACELIGYACPTGFNIADYLIDLTMGAVQRKPNQPSSAVQAVTNSFTFEDEYFPAQPTTSIYSDDLDNITEQWASESAKKKKAQEPN</sequence>
<evidence type="ECO:0000259" key="9">
    <source>
        <dbReference type="PROSITE" id="PS50026"/>
    </source>
</evidence>
<dbReference type="PROSITE" id="PS50026">
    <property type="entry name" value="EGF_3"/>
    <property type="match status" value="1"/>
</dbReference>
<dbReference type="InterPro" id="IPR050352">
    <property type="entry name" value="ABCG_transporters"/>
</dbReference>
<dbReference type="Proteomes" id="UP000253551">
    <property type="component" value="Unassembled WGS sequence"/>
</dbReference>
<feature type="domain" description="EGF-like" evidence="9">
    <location>
        <begin position="57"/>
        <end position="95"/>
    </location>
</feature>
<feature type="chain" id="PRO_5016842474" description="ABC transporter domain-containing protein" evidence="8">
    <location>
        <begin position="21"/>
        <end position="572"/>
    </location>
</feature>
<comment type="subcellular location">
    <subcellularLocation>
        <location evidence="1">Membrane</location>
        <topology evidence="1">Multi-pass membrane protein</topology>
    </subcellularLocation>
</comment>
<dbReference type="GO" id="GO:0016020">
    <property type="term" value="C:membrane"/>
    <property type="evidence" value="ECO:0007669"/>
    <property type="project" value="UniProtKB-SubCell"/>
</dbReference>